<feature type="transmembrane region" description="Helical" evidence="1">
    <location>
        <begin position="211"/>
        <end position="229"/>
    </location>
</feature>
<evidence type="ECO:0000256" key="1">
    <source>
        <dbReference type="SAM" id="Phobius"/>
    </source>
</evidence>
<dbReference type="Proteomes" id="UP000094527">
    <property type="component" value="Unassembled WGS sequence"/>
</dbReference>
<proteinExistence type="predicted"/>
<protein>
    <submittedName>
        <fullName evidence="2">Uncharacterized protein</fullName>
    </submittedName>
</protein>
<accession>A0A1D2MUI0</accession>
<feature type="transmembrane region" description="Helical" evidence="1">
    <location>
        <begin position="82"/>
        <end position="101"/>
    </location>
</feature>
<evidence type="ECO:0000313" key="2">
    <source>
        <dbReference type="EMBL" id="ODM96582.1"/>
    </source>
</evidence>
<gene>
    <name evidence="2" type="ORF">Ocin01_10100</name>
</gene>
<evidence type="ECO:0000313" key="3">
    <source>
        <dbReference type="Proteomes" id="UP000094527"/>
    </source>
</evidence>
<sequence length="280" mass="31660">ITGLVILAVGIFSYWESDWRKLKNTPKDEISGWDRVDNDFPPFSLELYFLYPVTICFILSCISLLLSLLTDTRNLKKRAADFGYHVLASIIMLIAGTVYISSSMRIKKLELSWKDGSPMQLLLGLKICAGVLGILVLIVGLISHYESHWRKLYKFKPNRDVWDLVGIDYPKLSIEEYYVAMVIISLIFSLIGTIVYFVVDLTKGTAKLIDLGYHLLMAFLLLIAGSLYISSAKRIGKHEFGWADGSPMRLLLGLKIFAGALTIIQTILYCVVAFFIWKDV</sequence>
<name>A0A1D2MUI0_ORCCI</name>
<keyword evidence="3" id="KW-1185">Reference proteome</keyword>
<feature type="transmembrane region" description="Helical" evidence="1">
    <location>
        <begin position="177"/>
        <end position="199"/>
    </location>
</feature>
<reference evidence="2 3" key="1">
    <citation type="journal article" date="2016" name="Genome Biol. Evol.">
        <title>Gene Family Evolution Reflects Adaptation to Soil Environmental Stressors in the Genome of the Collembolan Orchesella cincta.</title>
        <authorList>
            <person name="Faddeeva-Vakhrusheva A."/>
            <person name="Derks M.F."/>
            <person name="Anvar S.Y."/>
            <person name="Agamennone V."/>
            <person name="Suring W."/>
            <person name="Smit S."/>
            <person name="van Straalen N.M."/>
            <person name="Roelofs D."/>
        </authorList>
    </citation>
    <scope>NUCLEOTIDE SEQUENCE [LARGE SCALE GENOMIC DNA]</scope>
    <source>
        <tissue evidence="2">Mixed pool</tissue>
    </source>
</reference>
<feature type="transmembrane region" description="Helical" evidence="1">
    <location>
        <begin position="121"/>
        <end position="142"/>
    </location>
</feature>
<comment type="caution">
    <text evidence="2">The sequence shown here is derived from an EMBL/GenBank/DDBJ whole genome shotgun (WGS) entry which is preliminary data.</text>
</comment>
<keyword evidence="1" id="KW-0812">Transmembrane</keyword>
<dbReference type="EMBL" id="LJIJ01000524">
    <property type="protein sequence ID" value="ODM96582.1"/>
    <property type="molecule type" value="Genomic_DNA"/>
</dbReference>
<feature type="transmembrane region" description="Helical" evidence="1">
    <location>
        <begin position="48"/>
        <end position="70"/>
    </location>
</feature>
<dbReference type="AlphaFoldDB" id="A0A1D2MUI0"/>
<feature type="non-terminal residue" evidence="2">
    <location>
        <position position="1"/>
    </location>
</feature>
<organism evidence="2 3">
    <name type="scientific">Orchesella cincta</name>
    <name type="common">Springtail</name>
    <name type="synonym">Podura cincta</name>
    <dbReference type="NCBI Taxonomy" id="48709"/>
    <lineage>
        <taxon>Eukaryota</taxon>
        <taxon>Metazoa</taxon>
        <taxon>Ecdysozoa</taxon>
        <taxon>Arthropoda</taxon>
        <taxon>Hexapoda</taxon>
        <taxon>Collembola</taxon>
        <taxon>Entomobryomorpha</taxon>
        <taxon>Entomobryoidea</taxon>
        <taxon>Orchesellidae</taxon>
        <taxon>Orchesellinae</taxon>
        <taxon>Orchesella</taxon>
    </lineage>
</organism>
<keyword evidence="1" id="KW-0472">Membrane</keyword>
<feature type="transmembrane region" description="Helical" evidence="1">
    <location>
        <begin position="250"/>
        <end position="277"/>
    </location>
</feature>
<keyword evidence="1" id="KW-1133">Transmembrane helix</keyword>